<sequence>MRGYRYSTDRRLPERDMLDLADALALQLHETLGDRVYLLPRLDVAELIRDYVDDLCPEDQHDLSWMIWHLFQDAREIEEHSH</sequence>
<protein>
    <submittedName>
        <fullName evidence="1">Uncharacterized protein</fullName>
    </submittedName>
</protein>
<organism evidence="1 2">
    <name type="scientific">Oscillochloris trichoides DG-6</name>
    <dbReference type="NCBI Taxonomy" id="765420"/>
    <lineage>
        <taxon>Bacteria</taxon>
        <taxon>Bacillati</taxon>
        <taxon>Chloroflexota</taxon>
        <taxon>Chloroflexia</taxon>
        <taxon>Chloroflexales</taxon>
        <taxon>Chloroflexineae</taxon>
        <taxon>Oscillochloridaceae</taxon>
        <taxon>Oscillochloris</taxon>
    </lineage>
</organism>
<dbReference type="EMBL" id="ADVR01000110">
    <property type="protein sequence ID" value="EFO79620.1"/>
    <property type="molecule type" value="Genomic_DNA"/>
</dbReference>
<dbReference type="OrthoDB" id="164672at2"/>
<gene>
    <name evidence="1" type="ORF">OSCT_2484</name>
</gene>
<comment type="caution">
    <text evidence="1">The sequence shown here is derived from an EMBL/GenBank/DDBJ whole genome shotgun (WGS) entry which is preliminary data.</text>
</comment>
<evidence type="ECO:0000313" key="1">
    <source>
        <dbReference type="EMBL" id="EFO79620.1"/>
    </source>
</evidence>
<reference evidence="1 2" key="1">
    <citation type="journal article" date="2011" name="J. Bacteriol.">
        <title>Draft genome sequence of the anoxygenic filamentous phototrophic bacterium Oscillochloris trichoides subsp. DG-6.</title>
        <authorList>
            <person name="Kuznetsov B.B."/>
            <person name="Ivanovsky R.N."/>
            <person name="Keppen O.I."/>
            <person name="Sukhacheva M.V."/>
            <person name="Bumazhkin B.K."/>
            <person name="Patutina E.O."/>
            <person name="Beletsky A.V."/>
            <person name="Mardanov A.V."/>
            <person name="Baslerov R.V."/>
            <person name="Panteleeva A.N."/>
            <person name="Kolganova T.V."/>
            <person name="Ravin N.V."/>
            <person name="Skryabin K.G."/>
        </authorList>
    </citation>
    <scope>NUCLEOTIDE SEQUENCE [LARGE SCALE GENOMIC DNA]</scope>
    <source>
        <strain evidence="1 2">DG-6</strain>
    </source>
</reference>
<dbReference type="Proteomes" id="UP000054010">
    <property type="component" value="Unassembled WGS sequence"/>
</dbReference>
<evidence type="ECO:0000313" key="2">
    <source>
        <dbReference type="Proteomes" id="UP000054010"/>
    </source>
</evidence>
<accession>E1IGN3</accession>
<dbReference type="AlphaFoldDB" id="E1IGN3"/>
<keyword evidence="2" id="KW-1185">Reference proteome</keyword>
<dbReference type="eggNOG" id="ENOG502ZFQ0">
    <property type="taxonomic scope" value="Bacteria"/>
</dbReference>
<dbReference type="STRING" id="765420.OSCT_2484"/>
<proteinExistence type="predicted"/>
<name>E1IGN3_9CHLR</name>
<dbReference type="HOGENOM" id="CLU_2583314_0_0_0"/>